<evidence type="ECO:0000256" key="2">
    <source>
        <dbReference type="ARBA" id="ARBA00007381"/>
    </source>
</evidence>
<dbReference type="PROSITE" id="PS01036">
    <property type="entry name" value="HSP70_3"/>
    <property type="match status" value="1"/>
</dbReference>
<evidence type="ECO:0000256" key="6">
    <source>
        <dbReference type="ARBA" id="ARBA00022840"/>
    </source>
</evidence>
<reference evidence="7" key="2">
    <citation type="submission" date="2019-07" db="EMBL/GenBank/DDBJ databases">
        <authorList>
            <person name="Seetharam A."/>
            <person name="Woodhouse M."/>
            <person name="Cannon E."/>
        </authorList>
    </citation>
    <scope>NUCLEOTIDE SEQUENCE [LARGE SCALE GENOMIC DNA]</scope>
    <source>
        <strain evidence="7">cv. B73</strain>
    </source>
</reference>
<dbReference type="PRINTS" id="PR00301">
    <property type="entry name" value="HEATSHOCK70"/>
</dbReference>
<sequence length="202" mass="22367">MATNGDTHLGGEDFDQRIMEYFIKLIKKKYSKDNRALGKLRREAKRAKRALSNQHQVRVEIESLFDGTDFSEPLTRARFEELNNDLFRKTMGPVKKAMEDAGLEKSQIHEIVLVGGSTRIPKVQQLLKDYFNGKEPNKGVNPNEAVAFGAAVQGSILSGEGGDETKDILLLDVAPLTLGIETVGGVMTKLIPRNTVIPTKKS</sequence>
<keyword evidence="8" id="KW-1185">Reference proteome</keyword>
<dbReference type="GO" id="GO:0044183">
    <property type="term" value="F:protein folding chaperone"/>
    <property type="evidence" value="ECO:0000318"/>
    <property type="project" value="GO_Central"/>
</dbReference>
<dbReference type="GO" id="GO:0005788">
    <property type="term" value="C:endoplasmic reticulum lumen"/>
    <property type="evidence" value="ECO:0000318"/>
    <property type="project" value="GO_Central"/>
</dbReference>
<dbReference type="Gene3D" id="2.60.34.10">
    <property type="entry name" value="Substrate Binding Domain Of DNAk, Chain A, domain 1"/>
    <property type="match status" value="1"/>
</dbReference>
<evidence type="ECO:0000256" key="3">
    <source>
        <dbReference type="ARBA" id="ARBA00022729"/>
    </source>
</evidence>
<keyword evidence="3" id="KW-0732">Signal</keyword>
<dbReference type="InParanoid" id="A0A804Q730"/>
<dbReference type="AlphaFoldDB" id="A0A804Q730"/>
<keyword evidence="9" id="KW-1267">Proteomics identification</keyword>
<dbReference type="FunFam" id="3.30.420.40:FF:000172">
    <property type="entry name" value="Heat shock 70 kDa protein"/>
    <property type="match status" value="1"/>
</dbReference>
<protein>
    <submittedName>
        <fullName evidence="7">Uncharacterized protein</fullName>
    </submittedName>
</protein>
<dbReference type="GO" id="GO:0005737">
    <property type="term" value="C:cytoplasm"/>
    <property type="evidence" value="ECO:0000318"/>
    <property type="project" value="GO_Central"/>
</dbReference>
<dbReference type="Pfam" id="PF00012">
    <property type="entry name" value="HSP70"/>
    <property type="match status" value="1"/>
</dbReference>
<evidence type="ECO:0000256" key="1">
    <source>
        <dbReference type="ARBA" id="ARBA00004319"/>
    </source>
</evidence>
<dbReference type="GO" id="GO:0016887">
    <property type="term" value="F:ATP hydrolysis activity"/>
    <property type="evidence" value="ECO:0000318"/>
    <property type="project" value="GO_Central"/>
</dbReference>
<dbReference type="PANTHER" id="PTHR19375">
    <property type="entry name" value="HEAT SHOCK PROTEIN 70KDA"/>
    <property type="match status" value="1"/>
</dbReference>
<name>A0A804Q730_MAIZE</name>
<keyword evidence="5" id="KW-0256">Endoplasmic reticulum</keyword>
<dbReference type="GO" id="GO:0005634">
    <property type="term" value="C:nucleus"/>
    <property type="evidence" value="ECO:0000318"/>
    <property type="project" value="GO_Central"/>
</dbReference>
<dbReference type="SUPFAM" id="SSF53067">
    <property type="entry name" value="Actin-like ATPase domain"/>
    <property type="match status" value="1"/>
</dbReference>
<dbReference type="GO" id="GO:0140662">
    <property type="term" value="F:ATP-dependent protein folding chaperone"/>
    <property type="evidence" value="ECO:0007669"/>
    <property type="project" value="InterPro"/>
</dbReference>
<evidence type="ECO:0007829" key="9">
    <source>
        <dbReference type="PeptideAtlas" id="A0A804Q730"/>
    </source>
</evidence>
<dbReference type="GO" id="GO:0036503">
    <property type="term" value="P:ERAD pathway"/>
    <property type="evidence" value="ECO:0000318"/>
    <property type="project" value="GO_Central"/>
</dbReference>
<dbReference type="InterPro" id="IPR029047">
    <property type="entry name" value="HSP70_peptide-bd_sf"/>
</dbReference>
<dbReference type="Gene3D" id="3.30.420.40">
    <property type="match status" value="2"/>
</dbReference>
<organism evidence="7 8">
    <name type="scientific">Zea mays</name>
    <name type="common">Maize</name>
    <dbReference type="NCBI Taxonomy" id="4577"/>
    <lineage>
        <taxon>Eukaryota</taxon>
        <taxon>Viridiplantae</taxon>
        <taxon>Streptophyta</taxon>
        <taxon>Embryophyta</taxon>
        <taxon>Tracheophyta</taxon>
        <taxon>Spermatophyta</taxon>
        <taxon>Magnoliopsida</taxon>
        <taxon>Liliopsida</taxon>
        <taxon>Poales</taxon>
        <taxon>Poaceae</taxon>
        <taxon>PACMAD clade</taxon>
        <taxon>Panicoideae</taxon>
        <taxon>Andropogonodae</taxon>
        <taxon>Andropogoneae</taxon>
        <taxon>Tripsacinae</taxon>
        <taxon>Zea</taxon>
    </lineage>
</organism>
<comment type="similarity">
    <text evidence="2">Belongs to the heat shock protein 70 family.</text>
</comment>
<dbReference type="GO" id="GO:0030968">
    <property type="term" value="P:endoplasmic reticulum unfolded protein response"/>
    <property type="evidence" value="ECO:0000318"/>
    <property type="project" value="GO_Central"/>
</dbReference>
<evidence type="ECO:0000313" key="8">
    <source>
        <dbReference type="Proteomes" id="UP000007305"/>
    </source>
</evidence>
<comment type="subcellular location">
    <subcellularLocation>
        <location evidence="1">Endoplasmic reticulum lumen</location>
    </subcellularLocation>
</comment>
<reference evidence="7" key="3">
    <citation type="submission" date="2021-05" db="UniProtKB">
        <authorList>
            <consortium name="EnsemblPlants"/>
        </authorList>
    </citation>
    <scope>IDENTIFICATION</scope>
    <source>
        <strain evidence="7">cv. B73</strain>
    </source>
</reference>
<dbReference type="GO" id="GO:0034663">
    <property type="term" value="C:endoplasmic reticulum chaperone complex"/>
    <property type="evidence" value="ECO:0000318"/>
    <property type="project" value="GO_Central"/>
</dbReference>
<dbReference type="Gene3D" id="3.90.640.10">
    <property type="entry name" value="Actin, Chain A, domain 4"/>
    <property type="match status" value="1"/>
</dbReference>
<dbReference type="InterPro" id="IPR018181">
    <property type="entry name" value="Heat_shock_70_CS"/>
</dbReference>
<dbReference type="Proteomes" id="UP000007305">
    <property type="component" value="Chromosome 7"/>
</dbReference>
<accession>A0A804Q730</accession>
<dbReference type="InterPro" id="IPR043129">
    <property type="entry name" value="ATPase_NBD"/>
</dbReference>
<dbReference type="InterPro" id="IPR013126">
    <property type="entry name" value="Hsp_70_fam"/>
</dbReference>
<evidence type="ECO:0000256" key="5">
    <source>
        <dbReference type="ARBA" id="ARBA00022824"/>
    </source>
</evidence>
<dbReference type="Gramene" id="Zm00001eb301370_T001">
    <property type="protein sequence ID" value="Zm00001eb301370_P001"/>
    <property type="gene ID" value="Zm00001eb301370"/>
</dbReference>
<dbReference type="EnsemblPlants" id="Zm00001eb301370_T001">
    <property type="protein sequence ID" value="Zm00001eb301370_P001"/>
    <property type="gene ID" value="Zm00001eb301370"/>
</dbReference>
<dbReference type="GO" id="GO:0042026">
    <property type="term" value="P:protein refolding"/>
    <property type="evidence" value="ECO:0000318"/>
    <property type="project" value="GO_Central"/>
</dbReference>
<dbReference type="GO" id="GO:0016020">
    <property type="term" value="C:membrane"/>
    <property type="evidence" value="ECO:0000318"/>
    <property type="project" value="GO_Central"/>
</dbReference>
<dbReference type="GO" id="GO:0031072">
    <property type="term" value="F:heat shock protein binding"/>
    <property type="evidence" value="ECO:0000318"/>
    <property type="project" value="GO_Central"/>
</dbReference>
<keyword evidence="6" id="KW-0067">ATP-binding</keyword>
<reference evidence="8" key="1">
    <citation type="submission" date="2015-12" db="EMBL/GenBank/DDBJ databases">
        <title>Update maize B73 reference genome by single molecule sequencing technologies.</title>
        <authorList>
            <consortium name="Maize Genome Sequencing Project"/>
            <person name="Ware D."/>
        </authorList>
    </citation>
    <scope>NUCLEOTIDE SEQUENCE [LARGE SCALE GENOMIC DNA]</scope>
    <source>
        <strain evidence="8">cv. B73</strain>
    </source>
</reference>
<dbReference type="FunFam" id="3.90.640.10:FF:000153">
    <property type="entry name" value="Endoplasmic reticulum chaperone BiP"/>
    <property type="match status" value="1"/>
</dbReference>
<proteinExistence type="evidence at protein level"/>
<dbReference type="GO" id="GO:0005524">
    <property type="term" value="F:ATP binding"/>
    <property type="evidence" value="ECO:0007669"/>
    <property type="project" value="UniProtKB-KW"/>
</dbReference>
<evidence type="ECO:0000313" key="7">
    <source>
        <dbReference type="EnsemblPlants" id="Zm00001eb301370_P001"/>
    </source>
</evidence>
<keyword evidence="4" id="KW-0547">Nucleotide-binding</keyword>
<evidence type="ECO:0000256" key="4">
    <source>
        <dbReference type="ARBA" id="ARBA00022741"/>
    </source>
</evidence>
<dbReference type="SUPFAM" id="SSF100920">
    <property type="entry name" value="Heat shock protein 70kD (HSP70), peptide-binding domain"/>
    <property type="match status" value="1"/>
</dbReference>